<evidence type="ECO:0000313" key="3">
    <source>
        <dbReference type="Proteomes" id="UP000037046"/>
    </source>
</evidence>
<name>A0A0L6CQD4_9RHOB</name>
<dbReference type="EMBL" id="LGVV01000083">
    <property type="protein sequence ID" value="KNX39942.1"/>
    <property type="molecule type" value="Genomic_DNA"/>
</dbReference>
<sequence length="93" mass="10112">MATELDTRSADLTQIAARRGGVWPMLEVMSIIDGYTRRTDPRKDMPIITGVTGGPMVDFDSGNGDMTPTPARLIALAEYLEGLQSPSPTRYVP</sequence>
<dbReference type="PATRIC" id="fig|74031.6.peg.3618"/>
<feature type="region of interest" description="Disordered" evidence="1">
    <location>
        <begin position="42"/>
        <end position="64"/>
    </location>
</feature>
<evidence type="ECO:0000313" key="2">
    <source>
        <dbReference type="EMBL" id="KNX39942.1"/>
    </source>
</evidence>
<evidence type="ECO:0000256" key="1">
    <source>
        <dbReference type="SAM" id="MobiDB-lite"/>
    </source>
</evidence>
<protein>
    <submittedName>
        <fullName evidence="2">Uncharacterized protein</fullName>
    </submittedName>
</protein>
<dbReference type="Proteomes" id="UP000037046">
    <property type="component" value="Unassembled WGS sequence"/>
</dbReference>
<proteinExistence type="predicted"/>
<gene>
    <name evidence="2" type="ORF">ROTO_35260</name>
</gene>
<dbReference type="AlphaFoldDB" id="A0A0L6CQD4"/>
<organism evidence="2 3">
    <name type="scientific">Roseovarius tolerans</name>
    <dbReference type="NCBI Taxonomy" id="74031"/>
    <lineage>
        <taxon>Bacteria</taxon>
        <taxon>Pseudomonadati</taxon>
        <taxon>Pseudomonadota</taxon>
        <taxon>Alphaproteobacteria</taxon>
        <taxon>Rhodobacterales</taxon>
        <taxon>Roseobacteraceae</taxon>
        <taxon>Roseovarius</taxon>
    </lineage>
</organism>
<reference evidence="3" key="1">
    <citation type="submission" date="2015-07" db="EMBL/GenBank/DDBJ databases">
        <title>Draft Genome Sequence of Roseovarius tolerans EL-164, a producer of N-Acylated Alanine Methyl Esters (NAMEs).</title>
        <authorList>
            <person name="Voget S."/>
            <person name="Bruns H."/>
            <person name="Wagner-Doebler I."/>
            <person name="Schulz S."/>
            <person name="Daniel R."/>
        </authorList>
    </citation>
    <scope>NUCLEOTIDE SEQUENCE [LARGE SCALE GENOMIC DNA]</scope>
    <source>
        <strain evidence="3">EL-164</strain>
    </source>
</reference>
<keyword evidence="3" id="KW-1185">Reference proteome</keyword>
<accession>A0A0L6CQD4</accession>
<comment type="caution">
    <text evidence="2">The sequence shown here is derived from an EMBL/GenBank/DDBJ whole genome shotgun (WGS) entry which is preliminary data.</text>
</comment>